<accession>A0A9K3GL02</accession>
<feature type="compositionally biased region" description="Basic and acidic residues" evidence="3">
    <location>
        <begin position="117"/>
        <end position="165"/>
    </location>
</feature>
<evidence type="ECO:0000256" key="2">
    <source>
        <dbReference type="ARBA" id="ARBA00023134"/>
    </source>
</evidence>
<feature type="region of interest" description="Disordered" evidence="3">
    <location>
        <begin position="116"/>
        <end position="243"/>
    </location>
</feature>
<reference evidence="6 7" key="2">
    <citation type="journal article" date="2018" name="PLoS ONE">
        <title>The draft genome of Kipferlia bialata reveals reductive genome evolution in fornicate parasites.</title>
        <authorList>
            <person name="Tanifuji G."/>
            <person name="Takabayashi S."/>
            <person name="Kume K."/>
            <person name="Takagi M."/>
            <person name="Nakayama T."/>
            <person name="Kamikawa R."/>
            <person name="Inagaki Y."/>
            <person name="Hashimoto T."/>
        </authorList>
    </citation>
    <scope>NUCLEOTIDE SEQUENCE [LARGE SCALE GENOMIC DNA]</scope>
    <source>
        <strain evidence="6">NY0173</strain>
    </source>
</reference>
<dbReference type="PANTHER" id="PTHR47977">
    <property type="entry name" value="RAS-RELATED PROTEIN RAB"/>
    <property type="match status" value="1"/>
</dbReference>
<dbReference type="Proteomes" id="UP000265618">
    <property type="component" value="Unassembled WGS sequence"/>
</dbReference>
<dbReference type="SMART" id="SM00175">
    <property type="entry name" value="RAB"/>
    <property type="match status" value="1"/>
</dbReference>
<feature type="compositionally biased region" description="Polar residues" evidence="3">
    <location>
        <begin position="405"/>
        <end position="420"/>
    </location>
</feature>
<dbReference type="GO" id="GO:0005525">
    <property type="term" value="F:GTP binding"/>
    <property type="evidence" value="ECO:0007669"/>
    <property type="project" value="UniProtKB-KW"/>
</dbReference>
<dbReference type="InterPro" id="IPR027417">
    <property type="entry name" value="P-loop_NTPase"/>
</dbReference>
<dbReference type="Gene3D" id="3.40.50.300">
    <property type="entry name" value="P-loop containing nucleotide triphosphate hydrolases"/>
    <property type="match status" value="1"/>
</dbReference>
<keyword evidence="1" id="KW-0547">Nucleotide-binding</keyword>
<feature type="non-terminal residue" evidence="6">
    <location>
        <position position="420"/>
    </location>
</feature>
<name>A0A9K3GL02_9EUKA</name>
<dbReference type="EMBL" id="BDIP01001232">
    <property type="protein sequence ID" value="GIQ83917.1"/>
    <property type="molecule type" value="Genomic_DNA"/>
</dbReference>
<comment type="caution">
    <text evidence="6">The sequence shown here is derived from an EMBL/GenBank/DDBJ whole genome shotgun (WGS) entry which is preliminary data.</text>
</comment>
<keyword evidence="2" id="KW-0342">GTP-binding</keyword>
<evidence type="ECO:0000313" key="5">
    <source>
        <dbReference type="EMBL" id="GIQ84705.1"/>
    </source>
</evidence>
<evidence type="ECO:0000313" key="4">
    <source>
        <dbReference type="EMBL" id="GIQ83917.1"/>
    </source>
</evidence>
<proteinExistence type="predicted"/>
<dbReference type="SUPFAM" id="SSF52540">
    <property type="entry name" value="P-loop containing nucleoside triphosphate hydrolases"/>
    <property type="match status" value="1"/>
</dbReference>
<dbReference type="InterPro" id="IPR050227">
    <property type="entry name" value="Rab"/>
</dbReference>
<dbReference type="EMBL" id="BDIP01002297">
    <property type="protein sequence ID" value="GIQ86070.1"/>
    <property type="molecule type" value="Genomic_DNA"/>
</dbReference>
<dbReference type="EMBL" id="BDIP01001584">
    <property type="protein sequence ID" value="GIQ84705.1"/>
    <property type="molecule type" value="Genomic_DNA"/>
</dbReference>
<feature type="region of interest" description="Disordered" evidence="3">
    <location>
        <begin position="380"/>
        <end position="420"/>
    </location>
</feature>
<feature type="compositionally biased region" description="Pro residues" evidence="3">
    <location>
        <begin position="386"/>
        <end position="396"/>
    </location>
</feature>
<evidence type="ECO:0000313" key="7">
    <source>
        <dbReference type="Proteomes" id="UP000265618"/>
    </source>
</evidence>
<feature type="compositionally biased region" description="Polar residues" evidence="3">
    <location>
        <begin position="304"/>
        <end position="319"/>
    </location>
</feature>
<evidence type="ECO:0000256" key="3">
    <source>
        <dbReference type="SAM" id="MobiDB-lite"/>
    </source>
</evidence>
<dbReference type="InterPro" id="IPR001806">
    <property type="entry name" value="Small_GTPase"/>
</dbReference>
<dbReference type="GO" id="GO:0003924">
    <property type="term" value="F:GTPase activity"/>
    <property type="evidence" value="ECO:0007669"/>
    <property type="project" value="InterPro"/>
</dbReference>
<dbReference type="AlphaFoldDB" id="A0A9K3GL02"/>
<gene>
    <name evidence="4" type="ORF">KIPB_005323</name>
    <name evidence="5" type="ORF">KIPB_006253</name>
    <name evidence="6" type="ORF">KIPB_007850</name>
</gene>
<sequence length="420" mass="46042">MELKECPYEAPDATPESYLDSAWGCLVCYSVLSSASFDQAKAWLAAMPDTCVVKLLIGTHVDKARFRRVDRQAAEKLSEELGLYFMEVSSTLGTNIQLTKNILRIRTLFAGKRQARKERERVRQREREREKQAQRELKRERESERRRDRERESLEAESLEAERDSYAYGDPAPDTGSVSVSVDRMGQGVDTAQGTQSLRDVPSGAYGEAEGEAPRPYPGDMGVSDEAGPQEDRKGVDAESGYQTYQEYESAPVGVAHYESVSQGHGVPPVSDPMQGYGPVSPQGVDPRQTRGAGAAGPRHSLAVSETPQSASGTSRGRALSMTSLNHSVAPSHRHDRSATVPYTARTLHNTHTRSESCDPSGQGVEYITRHGVSVPLVRASIARPESPPEATPQSPPRAHRTMRSSRCVQPRQLTLPGSP</sequence>
<reference evidence="6" key="1">
    <citation type="submission" date="2016-10" db="EMBL/GenBank/DDBJ databases">
        <authorList>
            <person name="Tanifuji G."/>
            <person name="Kume K."/>
            <person name="Nakayama T."/>
            <person name="Takabayashi S."/>
            <person name="Hashimoto T."/>
        </authorList>
    </citation>
    <scope>NUCLEOTIDE SEQUENCE</scope>
    <source>
        <strain evidence="6">NY0173</strain>
    </source>
</reference>
<dbReference type="Pfam" id="PF00071">
    <property type="entry name" value="Ras"/>
    <property type="match status" value="1"/>
</dbReference>
<evidence type="ECO:0000256" key="1">
    <source>
        <dbReference type="ARBA" id="ARBA00022741"/>
    </source>
</evidence>
<feature type="region of interest" description="Disordered" evidence="3">
    <location>
        <begin position="260"/>
        <end position="319"/>
    </location>
</feature>
<evidence type="ECO:0000313" key="6">
    <source>
        <dbReference type="EMBL" id="GIQ86070.1"/>
    </source>
</evidence>
<protein>
    <submittedName>
        <fullName evidence="6">Small GTPase superfamily, Rab type</fullName>
    </submittedName>
</protein>
<organism evidence="6 7">
    <name type="scientific">Kipferlia bialata</name>
    <dbReference type="NCBI Taxonomy" id="797122"/>
    <lineage>
        <taxon>Eukaryota</taxon>
        <taxon>Metamonada</taxon>
        <taxon>Carpediemonas-like organisms</taxon>
        <taxon>Kipferlia</taxon>
    </lineage>
</organism>
<keyword evidence="7" id="KW-1185">Reference proteome</keyword>
<dbReference type="PROSITE" id="PS51419">
    <property type="entry name" value="RAB"/>
    <property type="match status" value="1"/>
</dbReference>